<organism evidence="1 2">
    <name type="scientific">Chryseosolibacter histidini</name>
    <dbReference type="NCBI Taxonomy" id="2782349"/>
    <lineage>
        <taxon>Bacteria</taxon>
        <taxon>Pseudomonadati</taxon>
        <taxon>Bacteroidota</taxon>
        <taxon>Cytophagia</taxon>
        <taxon>Cytophagales</taxon>
        <taxon>Chryseotaleaceae</taxon>
        <taxon>Chryseosolibacter</taxon>
    </lineage>
</organism>
<dbReference type="AlphaFoldDB" id="A0AAP2DSA0"/>
<protein>
    <submittedName>
        <fullName evidence="1">Porin</fullName>
    </submittedName>
</protein>
<dbReference type="InterPro" id="IPR023614">
    <property type="entry name" value="Porin_dom_sf"/>
</dbReference>
<comment type="caution">
    <text evidence="1">The sequence shown here is derived from an EMBL/GenBank/DDBJ whole genome shotgun (WGS) entry which is preliminary data.</text>
</comment>
<dbReference type="RefSeq" id="WP_254167529.1">
    <property type="nucleotide sequence ID" value="NZ_JAHESF010000026.1"/>
</dbReference>
<accession>A0AAP2DSA0</accession>
<dbReference type="Gene3D" id="2.40.160.10">
    <property type="entry name" value="Porin"/>
    <property type="match status" value="1"/>
</dbReference>
<reference evidence="1 2" key="1">
    <citation type="submission" date="2021-05" db="EMBL/GenBank/DDBJ databases">
        <title>A Polyphasic approach of four new species of the genus Ohtaekwangia: Ohtaekwangia histidinii sp. nov., Ohtaekwangia cretensis sp. nov., Ohtaekwangia indiensis sp. nov., Ohtaekwangia reichenbachii sp. nov. from diverse environment.</title>
        <authorList>
            <person name="Octaviana S."/>
        </authorList>
    </citation>
    <scope>NUCLEOTIDE SEQUENCE [LARGE SCALE GENOMIC DNA]</scope>
    <source>
        <strain evidence="1 2">PWU4</strain>
    </source>
</reference>
<dbReference type="Proteomes" id="UP001319200">
    <property type="component" value="Unassembled WGS sequence"/>
</dbReference>
<proteinExistence type="predicted"/>
<dbReference type="Pfam" id="PF07396">
    <property type="entry name" value="Porin_O_P"/>
    <property type="match status" value="1"/>
</dbReference>
<keyword evidence="2" id="KW-1185">Reference proteome</keyword>
<dbReference type="EMBL" id="JAHESF010000026">
    <property type="protein sequence ID" value="MBT1699524.1"/>
    <property type="molecule type" value="Genomic_DNA"/>
</dbReference>
<gene>
    <name evidence="1" type="ORF">KK083_21680</name>
</gene>
<evidence type="ECO:0000313" key="2">
    <source>
        <dbReference type="Proteomes" id="UP001319200"/>
    </source>
</evidence>
<dbReference type="InterPro" id="IPR010870">
    <property type="entry name" value="Porin_O/P"/>
</dbReference>
<sequence>MSIDRHPLRRLLPAMISALLIVFLLQGPAYCQTKKIPDGTEGIYHEIPVADSVTKAPLQPNEANTPFSTFKIGLGFIYDVAAYHQSDVFKQQMDSADLALEPKGKVRDFRILGSGRLKTKRAISWKFAFMYNGDTDEWLVRESGVTIGVPELAGHFFIGRTKEGFSMVKVMNGHSPWTNERQMALDLIPILADGIKYFGFLPRSRIFWNVGAYNDIISKGQGFSTFAWQYVARVGWMPMYDAQQNKLWHIATNLRYGKPVDGAITLKSRPESNPTPQLINTGKFQTNRSSHIGLEIYHSQGRLMLGTEFMIHNFYSDESDNHRFFGGDVVASYMFTPTRRPYNTIGSIYGFVPVNRSVFKGGWGEWEGVLRVSTFDLNDGSIRGGQMWRITPMINWYLSKIVRMEFIYGYGILDRFDLRGAVQFFESRIQFTMM</sequence>
<evidence type="ECO:0000313" key="1">
    <source>
        <dbReference type="EMBL" id="MBT1699524.1"/>
    </source>
</evidence>
<name>A0AAP2DSA0_9BACT</name>